<accession>A0A0A5GM15</accession>
<reference evidence="1 2" key="1">
    <citation type="submission" date="2013-08" db="EMBL/GenBank/DDBJ databases">
        <authorList>
            <person name="Huang J."/>
            <person name="Wang G."/>
        </authorList>
    </citation>
    <scope>NUCLEOTIDE SEQUENCE [LARGE SCALE GENOMIC DNA]</scope>
    <source>
        <strain evidence="1 2">JSM 076056</strain>
    </source>
</reference>
<protein>
    <submittedName>
        <fullName evidence="1">Uncharacterized protein</fullName>
    </submittedName>
</protein>
<sequence length="54" mass="6364">MAEELIYVLTEKEKQELSSLTEELVYSPNHKETKHIASQIRRILDHAEKRLSEV</sequence>
<keyword evidence="2" id="KW-1185">Reference proteome</keyword>
<dbReference type="RefSeq" id="WP_154655175.1">
    <property type="nucleotide sequence ID" value="NZ_AULI01000002.1"/>
</dbReference>
<gene>
    <name evidence="1" type="ORF">N781_17595</name>
</gene>
<evidence type="ECO:0000313" key="2">
    <source>
        <dbReference type="Proteomes" id="UP000030528"/>
    </source>
</evidence>
<dbReference type="EMBL" id="AVPE01000007">
    <property type="protein sequence ID" value="KGX92278.1"/>
    <property type="molecule type" value="Genomic_DNA"/>
</dbReference>
<proteinExistence type="predicted"/>
<dbReference type="AlphaFoldDB" id="A0A0A5GM15"/>
<evidence type="ECO:0000313" key="1">
    <source>
        <dbReference type="EMBL" id="KGX92278.1"/>
    </source>
</evidence>
<organism evidence="1 2">
    <name type="scientific">Pontibacillus halophilus JSM 076056 = DSM 19796</name>
    <dbReference type="NCBI Taxonomy" id="1385510"/>
    <lineage>
        <taxon>Bacteria</taxon>
        <taxon>Bacillati</taxon>
        <taxon>Bacillota</taxon>
        <taxon>Bacilli</taxon>
        <taxon>Bacillales</taxon>
        <taxon>Bacillaceae</taxon>
        <taxon>Pontibacillus</taxon>
    </lineage>
</organism>
<comment type="caution">
    <text evidence="1">The sequence shown here is derived from an EMBL/GenBank/DDBJ whole genome shotgun (WGS) entry which is preliminary data.</text>
</comment>
<name>A0A0A5GM15_9BACI</name>
<dbReference type="Proteomes" id="UP000030528">
    <property type="component" value="Unassembled WGS sequence"/>
</dbReference>